<evidence type="ECO:0000256" key="1">
    <source>
        <dbReference type="ARBA" id="ARBA00022859"/>
    </source>
</evidence>
<proteinExistence type="predicted"/>
<dbReference type="InterPro" id="IPR013783">
    <property type="entry name" value="Ig-like_fold"/>
</dbReference>
<protein>
    <recommendedName>
        <fullName evidence="5">Ig-like domain-containing protein</fullName>
    </recommendedName>
</protein>
<dbReference type="PROSITE" id="PS50835">
    <property type="entry name" value="IG_LIKE"/>
    <property type="match status" value="1"/>
</dbReference>
<dbReference type="SMART" id="SM00406">
    <property type="entry name" value="IGv"/>
    <property type="match status" value="1"/>
</dbReference>
<dbReference type="Pfam" id="PF07686">
    <property type="entry name" value="V-set"/>
    <property type="match status" value="1"/>
</dbReference>
<evidence type="ECO:0000256" key="4">
    <source>
        <dbReference type="SAM" id="SignalP"/>
    </source>
</evidence>
<dbReference type="InterPro" id="IPR050199">
    <property type="entry name" value="IgHV"/>
</dbReference>
<dbReference type="EMBL" id="CM004466">
    <property type="protein sequence ID" value="OCU01415.1"/>
    <property type="molecule type" value="Genomic_DNA"/>
</dbReference>
<dbReference type="GO" id="GO:0019814">
    <property type="term" value="C:immunoglobulin complex"/>
    <property type="evidence" value="ECO:0007669"/>
    <property type="project" value="UniProtKB-KW"/>
</dbReference>
<keyword evidence="1" id="KW-0391">Immunity</keyword>
<gene>
    <name evidence="6" type="ORF">XELAEV_18007204mg</name>
</gene>
<dbReference type="GO" id="GO:0002250">
    <property type="term" value="P:adaptive immune response"/>
    <property type="evidence" value="ECO:0007669"/>
    <property type="project" value="UniProtKB-KW"/>
</dbReference>
<dbReference type="PANTHER" id="PTHR23266">
    <property type="entry name" value="IMMUNOGLOBULIN HEAVY CHAIN"/>
    <property type="match status" value="1"/>
</dbReference>
<evidence type="ECO:0000256" key="2">
    <source>
        <dbReference type="ARBA" id="ARBA00023130"/>
    </source>
</evidence>
<dbReference type="InterPro" id="IPR007110">
    <property type="entry name" value="Ig-like_dom"/>
</dbReference>
<organism evidence="6 7">
    <name type="scientific">Xenopus laevis</name>
    <name type="common">African clawed frog</name>
    <dbReference type="NCBI Taxonomy" id="8355"/>
    <lineage>
        <taxon>Eukaryota</taxon>
        <taxon>Metazoa</taxon>
        <taxon>Chordata</taxon>
        <taxon>Craniata</taxon>
        <taxon>Vertebrata</taxon>
        <taxon>Euteleostomi</taxon>
        <taxon>Amphibia</taxon>
        <taxon>Batrachia</taxon>
        <taxon>Anura</taxon>
        <taxon>Pipoidea</taxon>
        <taxon>Pipidae</taxon>
        <taxon>Xenopodinae</taxon>
        <taxon>Xenopus</taxon>
        <taxon>Xenopus</taxon>
    </lineage>
</organism>
<reference evidence="7" key="1">
    <citation type="journal article" date="2016" name="Nature">
        <title>Genome evolution in the allotetraploid frog Xenopus laevis.</title>
        <authorList>
            <person name="Session A.M."/>
            <person name="Uno Y."/>
            <person name="Kwon T."/>
            <person name="Chapman J.A."/>
            <person name="Toyoda A."/>
            <person name="Takahashi S."/>
            <person name="Fukui A."/>
            <person name="Hikosaka A."/>
            <person name="Suzuki A."/>
            <person name="Kondo M."/>
            <person name="van Heeringen S.J."/>
            <person name="Quigley I."/>
            <person name="Heinz S."/>
            <person name="Ogino H."/>
            <person name="Ochi H."/>
            <person name="Hellsten U."/>
            <person name="Lyons J.B."/>
            <person name="Simakov O."/>
            <person name="Putnam N."/>
            <person name="Stites J."/>
            <person name="Kuroki Y."/>
            <person name="Tanaka T."/>
            <person name="Michiue T."/>
            <person name="Watanabe M."/>
            <person name="Bogdanovic O."/>
            <person name="Lister R."/>
            <person name="Georgiou G."/>
            <person name="Paranjpe S.S."/>
            <person name="van Kruijsbergen I."/>
            <person name="Shu S."/>
            <person name="Carlson J."/>
            <person name="Kinoshita T."/>
            <person name="Ohta Y."/>
            <person name="Mawaribuchi S."/>
            <person name="Jenkins J."/>
            <person name="Grimwood J."/>
            <person name="Schmutz J."/>
            <person name="Mitros T."/>
            <person name="Mozaffari S.V."/>
            <person name="Suzuki Y."/>
            <person name="Haramoto Y."/>
            <person name="Yamamoto T.S."/>
            <person name="Takagi C."/>
            <person name="Heald R."/>
            <person name="Miller K."/>
            <person name="Haudenschild C."/>
            <person name="Kitzman J."/>
            <person name="Nakayama T."/>
            <person name="Izutsu Y."/>
            <person name="Robert J."/>
            <person name="Fortriede J."/>
            <person name="Burns K."/>
            <person name="Lotay V."/>
            <person name="Karimi K."/>
            <person name="Yasuoka Y."/>
            <person name="Dichmann D.S."/>
            <person name="Flajnik M.F."/>
            <person name="Houston D.W."/>
            <person name="Shendure J."/>
            <person name="DuPasquier L."/>
            <person name="Vize P.D."/>
            <person name="Zorn A.M."/>
            <person name="Ito M."/>
            <person name="Marcotte E.M."/>
            <person name="Wallingford J.B."/>
            <person name="Ito Y."/>
            <person name="Asashima M."/>
            <person name="Ueno N."/>
            <person name="Matsuda Y."/>
            <person name="Veenstra G.J."/>
            <person name="Fujiyama A."/>
            <person name="Harland R.M."/>
            <person name="Taira M."/>
            <person name="Rokhsar D.S."/>
        </authorList>
    </citation>
    <scope>NUCLEOTIDE SEQUENCE [LARGE SCALE GENOMIC DNA]</scope>
    <source>
        <strain evidence="7">J</strain>
    </source>
</reference>
<dbReference type="Gene3D" id="2.60.40.10">
    <property type="entry name" value="Immunoglobulins"/>
    <property type="match status" value="1"/>
</dbReference>
<feature type="chain" id="PRO_5037754357" description="Ig-like domain-containing protein" evidence="4">
    <location>
        <begin position="20"/>
        <end position="146"/>
    </location>
</feature>
<feature type="signal peptide" evidence="4">
    <location>
        <begin position="1"/>
        <end position="19"/>
    </location>
</feature>
<name>A0A974E094_XENLA</name>
<evidence type="ECO:0000313" key="7">
    <source>
        <dbReference type="Proteomes" id="UP000694892"/>
    </source>
</evidence>
<accession>A0A974E094</accession>
<feature type="domain" description="Ig-like" evidence="5">
    <location>
        <begin position="19"/>
        <end position="110"/>
    </location>
</feature>
<evidence type="ECO:0000259" key="5">
    <source>
        <dbReference type="PROSITE" id="PS50835"/>
    </source>
</evidence>
<sequence length="146" mass="16288">MASLYELYAILLFISGSVAEILLNQKTSEMANVGASILLQCEVSGYNINDHHMQWVRQAPGAGTFEWLAAFRTGYTTHISESFKDRVTPSTSGSTAQLRFNNSDSASYYCARHIEEVLCRQCVNAVQACRSFLSRHCVCPERSNHT</sequence>
<dbReference type="InterPro" id="IPR013106">
    <property type="entry name" value="Ig_V-set"/>
</dbReference>
<dbReference type="InterPro" id="IPR036179">
    <property type="entry name" value="Ig-like_dom_sf"/>
</dbReference>
<keyword evidence="3" id="KW-1280">Immunoglobulin</keyword>
<dbReference type="AlphaFoldDB" id="A0A974E094"/>
<keyword evidence="2" id="KW-1064">Adaptive immunity</keyword>
<evidence type="ECO:0000256" key="3">
    <source>
        <dbReference type="ARBA" id="ARBA00043265"/>
    </source>
</evidence>
<keyword evidence="4" id="KW-0732">Signal</keyword>
<dbReference type="Proteomes" id="UP000694892">
    <property type="component" value="Chromosome 1L"/>
</dbReference>
<dbReference type="GO" id="GO:0005576">
    <property type="term" value="C:extracellular region"/>
    <property type="evidence" value="ECO:0007669"/>
    <property type="project" value="UniProtKB-ARBA"/>
</dbReference>
<dbReference type="OMA" id="YDINNHH"/>
<dbReference type="SUPFAM" id="SSF48726">
    <property type="entry name" value="Immunoglobulin"/>
    <property type="match status" value="1"/>
</dbReference>
<evidence type="ECO:0000313" key="6">
    <source>
        <dbReference type="EMBL" id="OCU01415.1"/>
    </source>
</evidence>